<dbReference type="Gene3D" id="2.60.120.10">
    <property type="entry name" value="Jelly Rolls"/>
    <property type="match status" value="1"/>
</dbReference>
<name>A0A329MHY6_9BACL</name>
<gene>
    <name evidence="5" type="ORF">DQG23_21920</name>
</gene>
<evidence type="ECO:0000256" key="3">
    <source>
        <dbReference type="ARBA" id="ARBA00023163"/>
    </source>
</evidence>
<dbReference type="InterPro" id="IPR020449">
    <property type="entry name" value="Tscrpt_reg_AraC-type_HTH"/>
</dbReference>
<dbReference type="InterPro" id="IPR003313">
    <property type="entry name" value="AraC-bd"/>
</dbReference>
<dbReference type="Pfam" id="PF12833">
    <property type="entry name" value="HTH_18"/>
    <property type="match status" value="1"/>
</dbReference>
<dbReference type="InterPro" id="IPR018060">
    <property type="entry name" value="HTH_AraC"/>
</dbReference>
<dbReference type="InterPro" id="IPR009057">
    <property type="entry name" value="Homeodomain-like_sf"/>
</dbReference>
<proteinExistence type="predicted"/>
<sequence length="352" mass="40435">MLFESGHVYFLPRIGFGFDHRSCDTLIIRSRTACRKRSNCNRMLQKEHVQLPTTLAVPYDRRNEQMKRNVDMYIKFAPKPNGIPLPLLACDVGYQKLLRTDYEPNCWPFYQFVCCYKGEGLYLTQGQSFPLTEGSVIFMKPGVHHQYAKNGDACFVSWVSFDGFLIEQLCQSSSGLFADSPFAIIQDRTHPNLHLDIMSVFEHAEDPFALERISAVLYRIAIEFMLQLKHNGGSARIPDRDRQEKRLEAAINWMKQNVDAPADITQLAEKLHISRQHLCRLFQQKFGVSTKEYMTKLKILQAQKDLVEFAEKSVADVAESLGFVNTSHFARVFKQVTGVSPNAFRESFFLRG</sequence>
<dbReference type="SUPFAM" id="SSF46689">
    <property type="entry name" value="Homeodomain-like"/>
    <property type="match status" value="2"/>
</dbReference>
<dbReference type="InterPro" id="IPR018062">
    <property type="entry name" value="HTH_AraC-typ_CS"/>
</dbReference>
<dbReference type="SUPFAM" id="SSF51215">
    <property type="entry name" value="Regulatory protein AraC"/>
    <property type="match status" value="1"/>
</dbReference>
<keyword evidence="2" id="KW-0238">DNA-binding</keyword>
<keyword evidence="6" id="KW-1185">Reference proteome</keyword>
<organism evidence="5 6">
    <name type="scientific">Paenibacillus contaminans</name>
    <dbReference type="NCBI Taxonomy" id="450362"/>
    <lineage>
        <taxon>Bacteria</taxon>
        <taxon>Bacillati</taxon>
        <taxon>Bacillota</taxon>
        <taxon>Bacilli</taxon>
        <taxon>Bacillales</taxon>
        <taxon>Paenibacillaceae</taxon>
        <taxon>Paenibacillus</taxon>
    </lineage>
</organism>
<evidence type="ECO:0000256" key="1">
    <source>
        <dbReference type="ARBA" id="ARBA00023015"/>
    </source>
</evidence>
<dbReference type="PROSITE" id="PS01124">
    <property type="entry name" value="HTH_ARAC_FAMILY_2"/>
    <property type="match status" value="1"/>
</dbReference>
<dbReference type="Pfam" id="PF02311">
    <property type="entry name" value="AraC_binding"/>
    <property type="match status" value="1"/>
</dbReference>
<dbReference type="GO" id="GO:0043565">
    <property type="term" value="F:sequence-specific DNA binding"/>
    <property type="evidence" value="ECO:0007669"/>
    <property type="project" value="InterPro"/>
</dbReference>
<dbReference type="GO" id="GO:0003700">
    <property type="term" value="F:DNA-binding transcription factor activity"/>
    <property type="evidence" value="ECO:0007669"/>
    <property type="project" value="InterPro"/>
</dbReference>
<keyword evidence="1" id="KW-0805">Transcription regulation</keyword>
<dbReference type="SMART" id="SM00342">
    <property type="entry name" value="HTH_ARAC"/>
    <property type="match status" value="1"/>
</dbReference>
<evidence type="ECO:0000313" key="6">
    <source>
        <dbReference type="Proteomes" id="UP000250369"/>
    </source>
</evidence>
<evidence type="ECO:0000259" key="4">
    <source>
        <dbReference type="PROSITE" id="PS01124"/>
    </source>
</evidence>
<dbReference type="PRINTS" id="PR00032">
    <property type="entry name" value="HTHARAC"/>
</dbReference>
<reference evidence="5 6" key="1">
    <citation type="journal article" date="2009" name="Int. J. Syst. Evol. Microbiol.">
        <title>Paenibacillus contaminans sp. nov., isolated from a contaminated laboratory plate.</title>
        <authorList>
            <person name="Chou J.H."/>
            <person name="Lee J.H."/>
            <person name="Lin M.C."/>
            <person name="Chang P.S."/>
            <person name="Arun A.B."/>
            <person name="Young C.C."/>
            <person name="Chen W.M."/>
        </authorList>
    </citation>
    <scope>NUCLEOTIDE SEQUENCE [LARGE SCALE GENOMIC DNA]</scope>
    <source>
        <strain evidence="5 6">CKOBP-6</strain>
    </source>
</reference>
<dbReference type="Gene3D" id="1.10.10.60">
    <property type="entry name" value="Homeodomain-like"/>
    <property type="match status" value="1"/>
</dbReference>
<dbReference type="Proteomes" id="UP000250369">
    <property type="component" value="Unassembled WGS sequence"/>
</dbReference>
<dbReference type="PANTHER" id="PTHR43280">
    <property type="entry name" value="ARAC-FAMILY TRANSCRIPTIONAL REGULATOR"/>
    <property type="match status" value="1"/>
</dbReference>
<dbReference type="InterPro" id="IPR014710">
    <property type="entry name" value="RmlC-like_jellyroll"/>
</dbReference>
<comment type="caution">
    <text evidence="5">The sequence shown here is derived from an EMBL/GenBank/DDBJ whole genome shotgun (WGS) entry which is preliminary data.</text>
</comment>
<keyword evidence="3" id="KW-0804">Transcription</keyword>
<dbReference type="PROSITE" id="PS00041">
    <property type="entry name" value="HTH_ARAC_FAMILY_1"/>
    <property type="match status" value="1"/>
</dbReference>
<evidence type="ECO:0000313" key="5">
    <source>
        <dbReference type="EMBL" id="RAV19198.1"/>
    </source>
</evidence>
<dbReference type="AlphaFoldDB" id="A0A329MHY6"/>
<dbReference type="InterPro" id="IPR037923">
    <property type="entry name" value="HTH-like"/>
</dbReference>
<dbReference type="EMBL" id="QMFB01000013">
    <property type="protein sequence ID" value="RAV19198.1"/>
    <property type="molecule type" value="Genomic_DNA"/>
</dbReference>
<evidence type="ECO:0000256" key="2">
    <source>
        <dbReference type="ARBA" id="ARBA00023125"/>
    </source>
</evidence>
<dbReference type="PANTHER" id="PTHR43280:SF2">
    <property type="entry name" value="HTH-TYPE TRANSCRIPTIONAL REGULATOR EXSA"/>
    <property type="match status" value="1"/>
</dbReference>
<accession>A0A329MHY6</accession>
<feature type="domain" description="HTH araC/xylS-type" evidence="4">
    <location>
        <begin position="248"/>
        <end position="347"/>
    </location>
</feature>
<protein>
    <recommendedName>
        <fullName evidence="4">HTH araC/xylS-type domain-containing protein</fullName>
    </recommendedName>
</protein>